<feature type="domain" description="SLH" evidence="3">
    <location>
        <begin position="1297"/>
        <end position="1360"/>
    </location>
</feature>
<dbReference type="InterPro" id="IPR013783">
    <property type="entry name" value="Ig-like_fold"/>
</dbReference>
<evidence type="ECO:0000313" key="5">
    <source>
        <dbReference type="EMBL" id="MBB6691605.1"/>
    </source>
</evidence>
<dbReference type="InterPro" id="IPR001119">
    <property type="entry name" value="SLH_dom"/>
</dbReference>
<dbReference type="PROSITE" id="PS51841">
    <property type="entry name" value="LTD"/>
    <property type="match status" value="1"/>
</dbReference>
<dbReference type="PANTHER" id="PTHR46928">
    <property type="entry name" value="MESENCHYME-SPECIFIC CELL SURFACE GLYCOPROTEIN"/>
    <property type="match status" value="1"/>
</dbReference>
<organism evidence="5 6">
    <name type="scientific">Cohnella xylanilytica</name>
    <dbReference type="NCBI Taxonomy" id="557555"/>
    <lineage>
        <taxon>Bacteria</taxon>
        <taxon>Bacillati</taxon>
        <taxon>Bacillota</taxon>
        <taxon>Bacilli</taxon>
        <taxon>Bacillales</taxon>
        <taxon>Paenibacillaceae</taxon>
        <taxon>Cohnella</taxon>
    </lineage>
</organism>
<dbReference type="SUPFAM" id="SSF50969">
    <property type="entry name" value="YVTN repeat-like/Quinoprotein amine dehydrogenase"/>
    <property type="match status" value="1"/>
</dbReference>
<dbReference type="RefSeq" id="WP_185135604.1">
    <property type="nucleotide sequence ID" value="NZ_JACJVR010000032.1"/>
</dbReference>
<feature type="region of interest" description="Disordered" evidence="1">
    <location>
        <begin position="790"/>
        <end position="809"/>
    </location>
</feature>
<feature type="compositionally biased region" description="Basic and acidic residues" evidence="1">
    <location>
        <begin position="794"/>
        <end position="809"/>
    </location>
</feature>
<dbReference type="InterPro" id="IPR055188">
    <property type="entry name" value="Choice_anch_I"/>
</dbReference>
<dbReference type="SUPFAM" id="SSF74853">
    <property type="entry name" value="Lamin A/C globular tail domain"/>
    <property type="match status" value="1"/>
</dbReference>
<dbReference type="InterPro" id="IPR011044">
    <property type="entry name" value="Quino_amine_DH_bsu"/>
</dbReference>
<dbReference type="SMART" id="SM00736">
    <property type="entry name" value="CADG"/>
    <property type="match status" value="1"/>
</dbReference>
<evidence type="ECO:0000256" key="1">
    <source>
        <dbReference type="SAM" id="MobiDB-lite"/>
    </source>
</evidence>
<dbReference type="EMBL" id="JACJVR010000032">
    <property type="protein sequence ID" value="MBB6691605.1"/>
    <property type="molecule type" value="Genomic_DNA"/>
</dbReference>
<proteinExistence type="predicted"/>
<dbReference type="InterPro" id="IPR008964">
    <property type="entry name" value="Invasin/intimin_cell_adhesion"/>
</dbReference>
<dbReference type="Pfam" id="PF22494">
    <property type="entry name" value="choice_anch_I"/>
    <property type="match status" value="1"/>
</dbReference>
<dbReference type="InterPro" id="IPR001322">
    <property type="entry name" value="Lamin_tail_dom"/>
</dbReference>
<dbReference type="Proteomes" id="UP000553776">
    <property type="component" value="Unassembled WGS sequence"/>
</dbReference>
<evidence type="ECO:0000259" key="3">
    <source>
        <dbReference type="PROSITE" id="PS51272"/>
    </source>
</evidence>
<feature type="compositionally biased region" description="Gly residues" evidence="1">
    <location>
        <begin position="985"/>
        <end position="1000"/>
    </location>
</feature>
<dbReference type="Pfam" id="PF05345">
    <property type="entry name" value="He_PIG"/>
    <property type="match status" value="1"/>
</dbReference>
<comment type="caution">
    <text evidence="5">The sequence shown here is derived from an EMBL/GenBank/DDBJ whole genome shotgun (WGS) entry which is preliminary data.</text>
</comment>
<accession>A0A841TTW0</accession>
<keyword evidence="6" id="KW-1185">Reference proteome</keyword>
<dbReference type="PANTHER" id="PTHR46928:SF1">
    <property type="entry name" value="MESENCHYME-SPECIFIC CELL SURFACE GLYCOPROTEIN"/>
    <property type="match status" value="1"/>
</dbReference>
<evidence type="ECO:0000256" key="2">
    <source>
        <dbReference type="SAM" id="SignalP"/>
    </source>
</evidence>
<feature type="domain" description="SLH" evidence="3">
    <location>
        <begin position="1364"/>
        <end position="1427"/>
    </location>
</feature>
<gene>
    <name evidence="5" type="ORF">H7B90_09355</name>
</gene>
<evidence type="ECO:0000259" key="4">
    <source>
        <dbReference type="PROSITE" id="PS51841"/>
    </source>
</evidence>
<feature type="domain" description="LTD" evidence="4">
    <location>
        <begin position="63"/>
        <end position="224"/>
    </location>
</feature>
<evidence type="ECO:0000313" key="6">
    <source>
        <dbReference type="Proteomes" id="UP000553776"/>
    </source>
</evidence>
<dbReference type="GO" id="GO:0005509">
    <property type="term" value="F:calcium ion binding"/>
    <property type="evidence" value="ECO:0007669"/>
    <property type="project" value="InterPro"/>
</dbReference>
<dbReference type="Gene3D" id="2.60.40.1080">
    <property type="match status" value="1"/>
</dbReference>
<dbReference type="PROSITE" id="PS51272">
    <property type="entry name" value="SLH"/>
    <property type="match status" value="3"/>
</dbReference>
<dbReference type="InterPro" id="IPR006644">
    <property type="entry name" value="Cadg"/>
</dbReference>
<protein>
    <submittedName>
        <fullName evidence="5">Choice-of-anchor I family protein</fullName>
    </submittedName>
</protein>
<feature type="chain" id="PRO_5032910708" evidence="2">
    <location>
        <begin position="32"/>
        <end position="1427"/>
    </location>
</feature>
<dbReference type="SUPFAM" id="SSF49373">
    <property type="entry name" value="Invasin/intimin cell-adhesion fragments"/>
    <property type="match status" value="1"/>
</dbReference>
<dbReference type="InterPro" id="IPR015919">
    <property type="entry name" value="Cadherin-like_sf"/>
</dbReference>
<dbReference type="Pfam" id="PF00395">
    <property type="entry name" value="SLH"/>
    <property type="match status" value="3"/>
</dbReference>
<feature type="region of interest" description="Disordered" evidence="1">
    <location>
        <begin position="266"/>
        <end position="293"/>
    </location>
</feature>
<dbReference type="InterPro" id="IPR052956">
    <property type="entry name" value="Mesenchyme-surface_protein"/>
</dbReference>
<dbReference type="SMART" id="SM00635">
    <property type="entry name" value="BID_2"/>
    <property type="match status" value="1"/>
</dbReference>
<feature type="region of interest" description="Disordered" evidence="1">
    <location>
        <begin position="981"/>
        <end position="1020"/>
    </location>
</feature>
<feature type="signal peptide" evidence="2">
    <location>
        <begin position="1"/>
        <end position="31"/>
    </location>
</feature>
<sequence>MSNKPAKKLLALLVSAEMALGAALAAGPASAAESDSAPAASALAAQAAAQPAAQAGTPYAADGSYDAKIPHVVINQVYGGGGSTAADTYVSNGFVELYNPTDADVDLSGWSLQYADPNTSGAWRKLDLTGIIKAHSSFLVTGAPTGASAASQKLDISAKGDQAWTEQYINNKQLKVVLLSNRTKLDDANVNPFETKPAGYVDMLGTAGNDNGNTIDGYETAYPTGKGQANSKKIALRRSEFADTDNNKADFALVDYSSADAALLAESRPRSGSDGAWGTGTTDPENPENPGDPEVQPLAVATAALPGAQVGVAYSAKVEASGGKAPYTFKAAGLPAGLSLDSATGAISGTPAAGSEGAASVEISVTDSQETPASAAKTLTIQVEAAPAPGEEPVADKLSVTKIAGYSVGATDEDGGVAEIVKYNKDNGKFYLVNGSSNPPSLDIVALGTSGQLTKEKSLDVKPLSETNGFVYGDLTSVDVNTATKRVYLAVQEADPMKNGRILALDYDGKLLEVYEAGVQPDMIKVTSDGRYVLTADEAEPRTEAGDPEGSVTIVDTVGKKVVRAKFDDPSVIADNVNIRGNIRGASSKESPTIQGPGSKADAIFDLEPEFIALSGDEKTAYVSLQENNAIASVDIASGKVVSVKGLGLKDFSQPGNSLDLIKDGKIRLDNVPFYGMYMPDGIDSYTVGGKTYLFSANEGDATEWPTRVNAAKVKDLKAKLNPDSAAARFLAGKTEYDKVEAMAGVGTDSIYLYGGRSFSIWEAGSMSQAYDSGNDFEKITAQRLPEYFNAGHNDTEKDARSPKKGPEPEYVKVGQVGDRYLAFVGLERIGGIMTYDVTDPNRVSFDNYVNPRDFSKGLETDTGPEGLEFIPASVSPTGYPLLLVANEVGGTVSVLQVNVSKIELDKKTLSLKAGGASAKLTATVTPSEGGSTAVVWTSSNPSVATVDAGGNVKPLRKGTAVIAATTADGYAKAESVVTVASSGSSGGGSGSGSGSGGSGTQPTPTAPGQPKPPTVVTGDAPKVTTELAGQADSSGAATVSLTAEQADEALKALERSDAGGKPSAFEIKAAIEGSASRTTVALPAKSLAAIAASSAVDTLRFVTAIGTVSLDRKAIAAVSARAAGAEGDVRLTLDRADASAAAALPADVRSAVGSRPVYRLSVDAAGGSVTGFGGGTAKIVLPYAAGAGEDPNAVILYAFASNGAAARLIPAARFDAAKGELSFAADGLSDYAIGYRPSSFADANGSFAKNEISYLAARGIIDGNGSGSFEPKAKLTRADFALLLARVAGADLGAPGKAAFSDVNADAYYAPAVQWAADRGIVGGIGDGRFDPSARVTREQIAAMLARLIEHLNAELPAQAAPAAGFADEASIPAYAADAAKTMQAAGILSGKAYPNKPGVYFAPKDEATREEAAKLLASLMQSIQP</sequence>
<dbReference type="InterPro" id="IPR036415">
    <property type="entry name" value="Lamin_tail_dom_sf"/>
</dbReference>
<feature type="compositionally biased region" description="Pro residues" evidence="1">
    <location>
        <begin position="1005"/>
        <end position="1014"/>
    </location>
</feature>
<keyword evidence="2" id="KW-0732">Signal</keyword>
<dbReference type="NCBIfam" id="NF038117">
    <property type="entry name" value="choice_anch_I"/>
    <property type="match status" value="1"/>
</dbReference>
<reference evidence="5 6" key="1">
    <citation type="submission" date="2020-08" db="EMBL/GenBank/DDBJ databases">
        <title>Cohnella phylogeny.</title>
        <authorList>
            <person name="Dunlap C."/>
        </authorList>
    </citation>
    <scope>NUCLEOTIDE SEQUENCE [LARGE SCALE GENOMIC DNA]</scope>
    <source>
        <strain evidence="5 6">DSM 25239</strain>
    </source>
</reference>
<dbReference type="SUPFAM" id="SSF49313">
    <property type="entry name" value="Cadherin-like"/>
    <property type="match status" value="1"/>
</dbReference>
<feature type="domain" description="SLH" evidence="3">
    <location>
        <begin position="1236"/>
        <end position="1296"/>
    </location>
</feature>
<dbReference type="Gene3D" id="2.60.40.1260">
    <property type="entry name" value="Lamin Tail domain"/>
    <property type="match status" value="1"/>
</dbReference>
<dbReference type="Gene3D" id="2.60.40.10">
    <property type="entry name" value="Immunoglobulins"/>
    <property type="match status" value="1"/>
</dbReference>
<dbReference type="Pfam" id="PF02368">
    <property type="entry name" value="Big_2"/>
    <property type="match status" value="1"/>
</dbReference>
<dbReference type="InterPro" id="IPR003343">
    <property type="entry name" value="Big_2"/>
</dbReference>
<name>A0A841TTW0_9BACL</name>
<dbReference type="GO" id="GO:0016020">
    <property type="term" value="C:membrane"/>
    <property type="evidence" value="ECO:0007669"/>
    <property type="project" value="InterPro"/>
</dbReference>
<dbReference type="Pfam" id="PF00932">
    <property type="entry name" value="LTD"/>
    <property type="match status" value="1"/>
</dbReference>